<accession>A0A4R8M9Q7</accession>
<dbReference type="Gene3D" id="3.30.70.240">
    <property type="match status" value="1"/>
</dbReference>
<comment type="caution">
    <text evidence="10">The sequence shown here is derived from an EMBL/GenBank/DDBJ whole genome shotgun (WGS) entry which is preliminary data.</text>
</comment>
<dbReference type="SUPFAM" id="SSF143430">
    <property type="entry name" value="TTP0101/SSO1404-like"/>
    <property type="match status" value="1"/>
</dbReference>
<evidence type="ECO:0000256" key="8">
    <source>
        <dbReference type="ARBA" id="ARBA00023118"/>
    </source>
</evidence>
<evidence type="ECO:0000256" key="4">
    <source>
        <dbReference type="ARBA" id="ARBA00022723"/>
    </source>
</evidence>
<sequence>MKKWFLISYDVRNEKRLRKVAKIMEGHGQRIQYSVFRTHLSDRGLERLRWELEKVMDPKDGLLITELCDACVRKIRKRNAEEAWPDEPEKWIVL</sequence>
<evidence type="ECO:0000256" key="2">
    <source>
        <dbReference type="ARBA" id="ARBA00009959"/>
    </source>
</evidence>
<evidence type="ECO:0000256" key="3">
    <source>
        <dbReference type="ARBA" id="ARBA00022722"/>
    </source>
</evidence>
<dbReference type="OrthoDB" id="9798176at2"/>
<protein>
    <recommendedName>
        <fullName evidence="9">CRISPR-associated endoribonuclease Cas2</fullName>
        <ecNumber evidence="9">3.1.-.-</ecNumber>
    </recommendedName>
</protein>
<dbReference type="CDD" id="cd09725">
    <property type="entry name" value="Cas2_I_II_III"/>
    <property type="match status" value="1"/>
</dbReference>
<dbReference type="InterPro" id="IPR019199">
    <property type="entry name" value="Virulence_VapD/CRISPR_Cas2"/>
</dbReference>
<reference evidence="10 11" key="1">
    <citation type="submission" date="2019-03" db="EMBL/GenBank/DDBJ databases">
        <title>Genomic Encyclopedia of Type Strains, Phase IV (KMG-IV): sequencing the most valuable type-strain genomes for metagenomic binning, comparative biology and taxonomic classification.</title>
        <authorList>
            <person name="Goeker M."/>
        </authorList>
    </citation>
    <scope>NUCLEOTIDE SEQUENCE [LARGE SCALE GENOMIC DNA]</scope>
    <source>
        <strain evidence="10 11">DSM 25964</strain>
    </source>
</reference>
<dbReference type="InterPro" id="IPR021127">
    <property type="entry name" value="CRISPR_associated_Cas2"/>
</dbReference>
<name>A0A4R8M9Q7_9BACT</name>
<feature type="binding site" evidence="9">
    <location>
        <position position="10"/>
    </location>
    <ligand>
        <name>Mg(2+)</name>
        <dbReference type="ChEBI" id="CHEBI:18420"/>
        <note>catalytic</note>
    </ligand>
</feature>
<gene>
    <name evidence="9" type="primary">cas2</name>
    <name evidence="10" type="ORF">C8D99_105141</name>
</gene>
<keyword evidence="5 9" id="KW-0255">Endonuclease</keyword>
<comment type="function">
    <text evidence="9">CRISPR (clustered regularly interspaced short palindromic repeat), is an adaptive immune system that provides protection against mobile genetic elements (viruses, transposable elements and conjugative plasmids). CRISPR clusters contain sequences complementary to antecedent mobile elements and target invading nucleic acids. CRISPR clusters are transcribed and processed into CRISPR RNA (crRNA). Functions as a ssRNA-specific endoribonuclease. Involved in the integration of spacer DNA into the CRISPR cassette.</text>
</comment>
<dbReference type="Proteomes" id="UP000295066">
    <property type="component" value="Unassembled WGS sequence"/>
</dbReference>
<comment type="similarity">
    <text evidence="2 9">Belongs to the CRISPR-associated endoribonuclease Cas2 protein family.</text>
</comment>
<keyword evidence="7 9" id="KW-0460">Magnesium</keyword>
<evidence type="ECO:0000256" key="5">
    <source>
        <dbReference type="ARBA" id="ARBA00022759"/>
    </source>
</evidence>
<evidence type="ECO:0000256" key="1">
    <source>
        <dbReference type="ARBA" id="ARBA00001946"/>
    </source>
</evidence>
<dbReference type="EC" id="3.1.-.-" evidence="9"/>
<dbReference type="AlphaFoldDB" id="A0A4R8M9Q7"/>
<dbReference type="PANTHER" id="PTHR34405">
    <property type="entry name" value="CRISPR-ASSOCIATED ENDORIBONUCLEASE CAS2"/>
    <property type="match status" value="1"/>
</dbReference>
<dbReference type="GO" id="GO:0051607">
    <property type="term" value="P:defense response to virus"/>
    <property type="evidence" value="ECO:0007669"/>
    <property type="project" value="UniProtKB-UniRule"/>
</dbReference>
<evidence type="ECO:0000313" key="11">
    <source>
        <dbReference type="Proteomes" id="UP000295066"/>
    </source>
</evidence>
<dbReference type="GO" id="GO:0043571">
    <property type="term" value="P:maintenance of CRISPR repeat elements"/>
    <property type="evidence" value="ECO:0007669"/>
    <property type="project" value="UniProtKB-UniRule"/>
</dbReference>
<evidence type="ECO:0000256" key="9">
    <source>
        <dbReference type="HAMAP-Rule" id="MF_01471"/>
    </source>
</evidence>
<keyword evidence="4 9" id="KW-0479">Metal-binding</keyword>
<evidence type="ECO:0000256" key="7">
    <source>
        <dbReference type="ARBA" id="ARBA00022842"/>
    </source>
</evidence>
<keyword evidence="8 9" id="KW-0051">Antiviral defense</keyword>
<evidence type="ECO:0000313" key="10">
    <source>
        <dbReference type="EMBL" id="TDY61728.1"/>
    </source>
</evidence>
<dbReference type="HAMAP" id="MF_01471">
    <property type="entry name" value="Cas2"/>
    <property type="match status" value="1"/>
</dbReference>
<dbReference type="EMBL" id="SORI01000005">
    <property type="protein sequence ID" value="TDY61728.1"/>
    <property type="molecule type" value="Genomic_DNA"/>
</dbReference>
<keyword evidence="11" id="KW-1185">Reference proteome</keyword>
<dbReference type="PANTHER" id="PTHR34405:SF3">
    <property type="entry name" value="CRISPR-ASSOCIATED ENDORIBONUCLEASE CAS2 3"/>
    <property type="match status" value="1"/>
</dbReference>
<evidence type="ECO:0000256" key="6">
    <source>
        <dbReference type="ARBA" id="ARBA00022801"/>
    </source>
</evidence>
<dbReference type="GO" id="GO:0046872">
    <property type="term" value="F:metal ion binding"/>
    <property type="evidence" value="ECO:0007669"/>
    <property type="project" value="UniProtKB-UniRule"/>
</dbReference>
<dbReference type="NCBIfam" id="TIGR01573">
    <property type="entry name" value="cas2"/>
    <property type="match status" value="1"/>
</dbReference>
<organism evidence="10 11">
    <name type="scientific">Aminivibrio pyruvatiphilus</name>
    <dbReference type="NCBI Taxonomy" id="1005740"/>
    <lineage>
        <taxon>Bacteria</taxon>
        <taxon>Thermotogati</taxon>
        <taxon>Synergistota</taxon>
        <taxon>Synergistia</taxon>
        <taxon>Synergistales</taxon>
        <taxon>Aminobacteriaceae</taxon>
        <taxon>Aminivibrio</taxon>
    </lineage>
</organism>
<dbReference type="GO" id="GO:0004521">
    <property type="term" value="F:RNA endonuclease activity"/>
    <property type="evidence" value="ECO:0007669"/>
    <property type="project" value="InterPro"/>
</dbReference>
<comment type="cofactor">
    <cofactor evidence="1 9">
        <name>Mg(2+)</name>
        <dbReference type="ChEBI" id="CHEBI:18420"/>
    </cofactor>
</comment>
<keyword evidence="3 9" id="KW-0540">Nuclease</keyword>
<keyword evidence="6 9" id="KW-0378">Hydrolase</keyword>
<dbReference type="GO" id="GO:0016787">
    <property type="term" value="F:hydrolase activity"/>
    <property type="evidence" value="ECO:0007669"/>
    <property type="project" value="UniProtKB-KW"/>
</dbReference>
<dbReference type="RefSeq" id="WP_133957170.1">
    <property type="nucleotide sequence ID" value="NZ_SORI01000005.1"/>
</dbReference>
<comment type="subunit">
    <text evidence="9">Homodimer, forms a heterotetramer with a Cas1 homodimer.</text>
</comment>
<dbReference type="Pfam" id="PF09827">
    <property type="entry name" value="CRISPR_Cas2"/>
    <property type="match status" value="1"/>
</dbReference>
<proteinExistence type="inferred from homology"/>